<dbReference type="InterPro" id="IPR050515">
    <property type="entry name" value="Beta-lactam/transpept"/>
</dbReference>
<dbReference type="Pfam" id="PF03717">
    <property type="entry name" value="PBP_dimer"/>
    <property type="match status" value="1"/>
</dbReference>
<dbReference type="PANTHER" id="PTHR30627">
    <property type="entry name" value="PEPTIDOGLYCAN D,D-TRANSPEPTIDASE"/>
    <property type="match status" value="1"/>
</dbReference>
<feature type="transmembrane region" description="Helical" evidence="5">
    <location>
        <begin position="40"/>
        <end position="62"/>
    </location>
</feature>
<dbReference type="Gene3D" id="3.40.710.10">
    <property type="entry name" value="DD-peptidase/beta-lactamase superfamily"/>
    <property type="match status" value="1"/>
</dbReference>
<dbReference type="SUPFAM" id="SSF56601">
    <property type="entry name" value="beta-lactamase/transpeptidase-like"/>
    <property type="match status" value="1"/>
</dbReference>
<protein>
    <recommendedName>
        <fullName evidence="10">Peptidoglycan glycosyltransferase</fullName>
    </recommendedName>
</protein>
<keyword evidence="5" id="KW-0812">Transmembrane</keyword>
<sequence length="720" mass="76441">MSRQSTPPDMQDLAEGRLPRDVHVTSAELRTRAHLERMHVRLLGVAAGFCGLFGMVALKLSFATVISPMAPEQRQIAPQVPEIPKIDPKGSLAGDLSLPQVRRATIVDRNGQTLAISLPVAQVYANPQELIDAQDVAAKLKKILPNLNVDDTVRRLSSKKQFVYIARDIAPAQELAINDLGIPGIYFEAGERRHYPLGIIAAQVMGAVDIDDHGVAGVERYFDKRLNSDRAPLRLSLDVRVQAVVREELAKAKDEFSAIGAAAIVMDVNSGEVIAMASLPDYDANDFGHAPPDSRFNRAVTGMYEPGSTFKLQTAAMALQLGVAHIWDRFSSIPIHIGRFTISDMKSDHFSPWLSLTEVMAFSSNPAAAHIALDVGAARQQEWLRNMGFFAPVPIELPEAGRPIVPAMRNWGISTVMTVGFGHGVAEPPLAIVRGTAATVNGGILVKPTLLDREAAIDAASASDAGDQSPRLTPAAALSDAGSSAESASSGGLDDATLRGPVGGAPDALASQGAPPADDRPATPEGPRVLSEETSHLLRRILRLDVTKGTGKTAESPGYFVGGKTGTAEKIGPHGGYLKHVNIAAFTSIFPMNAPRYAVYVMLDSPKATAATHGWTTAAWNAAPTVSKIISRVGPMLQMFPDTAHAAEIDAALAIPMQPSAPRGYRPLGPGNDPGDPRNAAAEERTRKKQVAEHGAPGRPPVLPISTQSTLAPPSPTRRG</sequence>
<feature type="domain" description="Penicillin-binding protein transpeptidase" evidence="6">
    <location>
        <begin position="262"/>
        <end position="610"/>
    </location>
</feature>
<gene>
    <name evidence="8" type="ORF">ANI02nite_09800</name>
</gene>
<dbReference type="Pfam" id="PF00905">
    <property type="entry name" value="Transpeptidase"/>
    <property type="match status" value="1"/>
</dbReference>
<organism evidence="8 9">
    <name type="scientific">Acetobacter nitrogenifigens DSM 23921 = NBRC 105050</name>
    <dbReference type="NCBI Taxonomy" id="1120919"/>
    <lineage>
        <taxon>Bacteria</taxon>
        <taxon>Pseudomonadati</taxon>
        <taxon>Pseudomonadota</taxon>
        <taxon>Alphaproteobacteria</taxon>
        <taxon>Acetobacterales</taxon>
        <taxon>Acetobacteraceae</taxon>
        <taxon>Acetobacter</taxon>
    </lineage>
</organism>
<dbReference type="RefSeq" id="WP_371863395.1">
    <property type="nucleotide sequence ID" value="NZ_AUBI01000005.1"/>
</dbReference>
<keyword evidence="2" id="KW-0121">Carboxypeptidase</keyword>
<evidence type="ECO:0000313" key="8">
    <source>
        <dbReference type="EMBL" id="GEN59096.1"/>
    </source>
</evidence>
<evidence type="ECO:0000256" key="2">
    <source>
        <dbReference type="ARBA" id="ARBA00022645"/>
    </source>
</evidence>
<dbReference type="InterPro" id="IPR005311">
    <property type="entry name" value="PBP_dimer"/>
</dbReference>
<comment type="caution">
    <text evidence="8">The sequence shown here is derived from an EMBL/GenBank/DDBJ whole genome shotgun (WGS) entry which is preliminary data.</text>
</comment>
<keyword evidence="5" id="KW-1133">Transmembrane helix</keyword>
<accession>A0A511X819</accession>
<evidence type="ECO:0000256" key="5">
    <source>
        <dbReference type="SAM" id="Phobius"/>
    </source>
</evidence>
<dbReference type="Gene3D" id="3.30.450.330">
    <property type="match status" value="1"/>
</dbReference>
<name>A0A511X819_9PROT</name>
<keyword evidence="9" id="KW-1185">Reference proteome</keyword>
<evidence type="ECO:0000256" key="1">
    <source>
        <dbReference type="ARBA" id="ARBA00004370"/>
    </source>
</evidence>
<evidence type="ECO:0000259" key="6">
    <source>
        <dbReference type="Pfam" id="PF00905"/>
    </source>
</evidence>
<evidence type="ECO:0000256" key="4">
    <source>
        <dbReference type="SAM" id="MobiDB-lite"/>
    </source>
</evidence>
<dbReference type="GO" id="GO:0008658">
    <property type="term" value="F:penicillin binding"/>
    <property type="evidence" value="ECO:0007669"/>
    <property type="project" value="InterPro"/>
</dbReference>
<dbReference type="AlphaFoldDB" id="A0A511X819"/>
<dbReference type="SUPFAM" id="SSF56519">
    <property type="entry name" value="Penicillin binding protein dimerisation domain"/>
    <property type="match status" value="1"/>
</dbReference>
<feature type="region of interest" description="Disordered" evidence="4">
    <location>
        <begin position="658"/>
        <end position="720"/>
    </location>
</feature>
<evidence type="ECO:0008006" key="10">
    <source>
        <dbReference type="Google" id="ProtNLM"/>
    </source>
</evidence>
<dbReference type="STRING" id="1120919.GCA_000429165_01742"/>
<dbReference type="GO" id="GO:0004180">
    <property type="term" value="F:carboxypeptidase activity"/>
    <property type="evidence" value="ECO:0007669"/>
    <property type="project" value="UniProtKB-KW"/>
</dbReference>
<evidence type="ECO:0000259" key="7">
    <source>
        <dbReference type="Pfam" id="PF03717"/>
    </source>
</evidence>
<keyword evidence="3 5" id="KW-0472">Membrane</keyword>
<comment type="subcellular location">
    <subcellularLocation>
        <location evidence="1">Membrane</location>
    </subcellularLocation>
</comment>
<dbReference type="InterPro" id="IPR012338">
    <property type="entry name" value="Beta-lactam/transpept-like"/>
</dbReference>
<feature type="domain" description="Penicillin-binding protein dimerisation" evidence="7">
    <location>
        <begin position="101"/>
        <end position="209"/>
    </location>
</feature>
<feature type="region of interest" description="Disordered" evidence="4">
    <location>
        <begin position="460"/>
        <end position="534"/>
    </location>
</feature>
<dbReference type="GO" id="GO:0005886">
    <property type="term" value="C:plasma membrane"/>
    <property type="evidence" value="ECO:0007669"/>
    <property type="project" value="TreeGrafter"/>
</dbReference>
<dbReference type="PANTHER" id="PTHR30627:SF1">
    <property type="entry name" value="PEPTIDOGLYCAN D,D-TRANSPEPTIDASE FTSI"/>
    <property type="match status" value="1"/>
</dbReference>
<evidence type="ECO:0000256" key="3">
    <source>
        <dbReference type="ARBA" id="ARBA00023136"/>
    </source>
</evidence>
<dbReference type="GO" id="GO:0071555">
    <property type="term" value="P:cell wall organization"/>
    <property type="evidence" value="ECO:0007669"/>
    <property type="project" value="TreeGrafter"/>
</dbReference>
<feature type="compositionally biased region" description="Low complexity" evidence="4">
    <location>
        <begin position="460"/>
        <end position="495"/>
    </location>
</feature>
<dbReference type="Proteomes" id="UP000321635">
    <property type="component" value="Unassembled WGS sequence"/>
</dbReference>
<dbReference type="Gene3D" id="3.90.1310.10">
    <property type="entry name" value="Penicillin-binding protein 2a (Domain 2)"/>
    <property type="match status" value="1"/>
</dbReference>
<dbReference type="EMBL" id="BJYF01000005">
    <property type="protein sequence ID" value="GEN59096.1"/>
    <property type="molecule type" value="Genomic_DNA"/>
</dbReference>
<feature type="compositionally biased region" description="Basic and acidic residues" evidence="4">
    <location>
        <begin position="681"/>
        <end position="692"/>
    </location>
</feature>
<evidence type="ECO:0000313" key="9">
    <source>
        <dbReference type="Proteomes" id="UP000321635"/>
    </source>
</evidence>
<keyword evidence="2" id="KW-0378">Hydrolase</keyword>
<dbReference type="InterPro" id="IPR001460">
    <property type="entry name" value="PCN-bd_Tpept"/>
</dbReference>
<proteinExistence type="predicted"/>
<keyword evidence="2" id="KW-0645">Protease</keyword>
<reference evidence="8 9" key="1">
    <citation type="submission" date="2019-07" db="EMBL/GenBank/DDBJ databases">
        <title>Whole genome shotgun sequence of Acetobacter nitrogenifigens NBRC 105050.</title>
        <authorList>
            <person name="Hosoyama A."/>
            <person name="Uohara A."/>
            <person name="Ohji S."/>
            <person name="Ichikawa N."/>
        </authorList>
    </citation>
    <scope>NUCLEOTIDE SEQUENCE [LARGE SCALE GENOMIC DNA]</scope>
    <source>
        <strain evidence="8 9">NBRC 105050</strain>
    </source>
</reference>
<dbReference type="InterPro" id="IPR036138">
    <property type="entry name" value="PBP_dimer_sf"/>
</dbReference>